<keyword evidence="3" id="KW-1185">Reference proteome</keyword>
<name>A0ABR3FR38_9AGAR</name>
<evidence type="ECO:0000313" key="3">
    <source>
        <dbReference type="Proteomes" id="UP001465976"/>
    </source>
</evidence>
<accession>A0ABR3FR38</accession>
<evidence type="ECO:0000256" key="1">
    <source>
        <dbReference type="SAM" id="MobiDB-lite"/>
    </source>
</evidence>
<dbReference type="Proteomes" id="UP001465976">
    <property type="component" value="Unassembled WGS sequence"/>
</dbReference>
<feature type="region of interest" description="Disordered" evidence="1">
    <location>
        <begin position="346"/>
        <end position="379"/>
    </location>
</feature>
<evidence type="ECO:0000313" key="2">
    <source>
        <dbReference type="EMBL" id="KAL0577790.1"/>
    </source>
</evidence>
<feature type="compositionally biased region" description="Basic and acidic residues" evidence="1">
    <location>
        <begin position="362"/>
        <end position="379"/>
    </location>
</feature>
<reference evidence="2 3" key="1">
    <citation type="submission" date="2024-02" db="EMBL/GenBank/DDBJ databases">
        <title>A draft genome for the cacao thread blight pathogen Marasmius crinis-equi.</title>
        <authorList>
            <person name="Cohen S.P."/>
            <person name="Baruah I.K."/>
            <person name="Amoako-Attah I."/>
            <person name="Bukari Y."/>
            <person name="Meinhardt L.W."/>
            <person name="Bailey B.A."/>
        </authorList>
    </citation>
    <scope>NUCLEOTIDE SEQUENCE [LARGE SCALE GENOMIC DNA]</scope>
    <source>
        <strain evidence="2 3">GH-76</strain>
    </source>
</reference>
<dbReference type="EMBL" id="JBAHYK010000137">
    <property type="protein sequence ID" value="KAL0577790.1"/>
    <property type="molecule type" value="Genomic_DNA"/>
</dbReference>
<sequence>MLSHTSPRTRHLRSASFSSNRSFKDKPKQKPRVTRVKVPSAQGEVPLSSPESRAAEEVGPTKSADSEESAITLPDALNLIEHKRREQLDSRSDCAVTFTIKDKDFKELRAQIRSRFGGVRQVTALMPNEEHEIVRIALTKTIAKAVETTFRTSFQLPEGVEPLETRGSKRVKLEDGGKEPDECFYPFNRESRVGPSVTVEVGVSETARKLKDDAKRWLLGKKYTLLTVFTLDISLDNEVGTLDAWKWDGEESSEPTARWSVEFSAKHEKEDFEKKAREMKLWLHDFVLLDEVLKDINELDLYDTPLEREMSPVALTKDLPITFDPEDLHQFSKHIWERILAIKGEKEREKKKKENPSVGTKRPREESEEETKLRRETAAKKVARTFAMSKNGPLV</sequence>
<protein>
    <submittedName>
        <fullName evidence="2">Uncharacterized protein</fullName>
    </submittedName>
</protein>
<feature type="region of interest" description="Disordered" evidence="1">
    <location>
        <begin position="1"/>
        <end position="70"/>
    </location>
</feature>
<organism evidence="2 3">
    <name type="scientific">Marasmius crinis-equi</name>
    <dbReference type="NCBI Taxonomy" id="585013"/>
    <lineage>
        <taxon>Eukaryota</taxon>
        <taxon>Fungi</taxon>
        <taxon>Dikarya</taxon>
        <taxon>Basidiomycota</taxon>
        <taxon>Agaricomycotina</taxon>
        <taxon>Agaricomycetes</taxon>
        <taxon>Agaricomycetidae</taxon>
        <taxon>Agaricales</taxon>
        <taxon>Marasmiineae</taxon>
        <taxon>Marasmiaceae</taxon>
        <taxon>Marasmius</taxon>
    </lineage>
</organism>
<gene>
    <name evidence="2" type="ORF">V5O48_004191</name>
</gene>
<feature type="compositionally biased region" description="Basic and acidic residues" evidence="1">
    <location>
        <begin position="346"/>
        <end position="355"/>
    </location>
</feature>
<comment type="caution">
    <text evidence="2">The sequence shown here is derived from an EMBL/GenBank/DDBJ whole genome shotgun (WGS) entry which is preliminary data.</text>
</comment>
<proteinExistence type="predicted"/>